<dbReference type="GO" id="GO:0008684">
    <property type="term" value="F:2-oxopent-4-enoate hydratase activity"/>
    <property type="evidence" value="ECO:0007669"/>
    <property type="project" value="TreeGrafter"/>
</dbReference>
<protein>
    <submittedName>
        <fullName evidence="1">2-keto-4-pentenoate hydratase</fullName>
    </submittedName>
</protein>
<comment type="caution">
    <text evidence="1">The sequence shown here is derived from an EMBL/GenBank/DDBJ whole genome shotgun (WGS) entry which is preliminary data.</text>
</comment>
<proteinExistence type="predicted"/>
<dbReference type="SUPFAM" id="SSF56529">
    <property type="entry name" value="FAH"/>
    <property type="match status" value="1"/>
</dbReference>
<reference evidence="1 2" key="1">
    <citation type="submission" date="2019-12" db="EMBL/GenBank/DDBJ databases">
        <title>Microbes associate with the intestines of laboratory mice.</title>
        <authorList>
            <person name="Navarre W."/>
            <person name="Wong E."/>
        </authorList>
    </citation>
    <scope>NUCLEOTIDE SEQUENCE [LARGE SCALE GENOMIC DNA]</scope>
    <source>
        <strain evidence="1 2">NM51_B2-22</strain>
    </source>
</reference>
<dbReference type="OrthoDB" id="9792137at2"/>
<dbReference type="GO" id="GO:0005737">
    <property type="term" value="C:cytoplasm"/>
    <property type="evidence" value="ECO:0007669"/>
    <property type="project" value="TreeGrafter"/>
</dbReference>
<name>A0A7X3G7I9_9STRE</name>
<dbReference type="RefSeq" id="WP_160332395.1">
    <property type="nucleotide sequence ID" value="NZ_WSRS01000014.1"/>
</dbReference>
<evidence type="ECO:0000313" key="1">
    <source>
        <dbReference type="EMBL" id="MVX58576.1"/>
    </source>
</evidence>
<dbReference type="InterPro" id="IPR036663">
    <property type="entry name" value="Fumarylacetoacetase_C_sf"/>
</dbReference>
<evidence type="ECO:0000313" key="2">
    <source>
        <dbReference type="Proteomes" id="UP000461595"/>
    </source>
</evidence>
<dbReference type="PANTHER" id="PTHR30143:SF0">
    <property type="entry name" value="2-KETO-4-PENTENOATE HYDRATASE"/>
    <property type="match status" value="1"/>
</dbReference>
<organism evidence="1 2">
    <name type="scientific">Streptococcus danieliae</name>
    <dbReference type="NCBI Taxonomy" id="747656"/>
    <lineage>
        <taxon>Bacteria</taxon>
        <taxon>Bacillati</taxon>
        <taxon>Bacillota</taxon>
        <taxon>Bacilli</taxon>
        <taxon>Lactobacillales</taxon>
        <taxon>Streptococcaceae</taxon>
        <taxon>Streptococcus</taxon>
    </lineage>
</organism>
<dbReference type="EMBL" id="WSRS01000014">
    <property type="protein sequence ID" value="MVX58576.1"/>
    <property type="molecule type" value="Genomic_DNA"/>
</dbReference>
<dbReference type="Proteomes" id="UP000461595">
    <property type="component" value="Unassembled WGS sequence"/>
</dbReference>
<dbReference type="Gene3D" id="3.90.850.10">
    <property type="entry name" value="Fumarylacetoacetase-like, C-terminal domain"/>
    <property type="match status" value="1"/>
</dbReference>
<dbReference type="AlphaFoldDB" id="A0A7X3G7I9"/>
<gene>
    <name evidence="1" type="ORF">E5983_02780</name>
</gene>
<sequence length="263" mass="29140">MKEQENVVVEVSQKLFQALDQQEALAMQELDGVVQDIETAYQVQDAFVALRGEDVQGYKVSLTSEETQRMFDSTEPFYGQETVSQFVKGPVTLSLQDLLEPLIEIELVFRAKEDLSPEDSLEDLLDKLTLAPGIEVPDARFKEWFPTLSKYLVVSDSAVAGRILYGEEQDLKGRFTVAELAQIPGVLYKDGEVLGQGLSSQVLGNPLESVSWLVKKLASHGKTFKKGQQVSSGTFIIPPHLEKGQYRVEYGSGVGHLDLTVVD</sequence>
<accession>A0A7X3G7I9</accession>
<dbReference type="InterPro" id="IPR050772">
    <property type="entry name" value="Hydratase-Decarb/MhpD_sf"/>
</dbReference>
<dbReference type="PANTHER" id="PTHR30143">
    <property type="entry name" value="ACID HYDRATASE"/>
    <property type="match status" value="1"/>
</dbReference>